<dbReference type="OrthoDB" id="280696at2"/>
<dbReference type="Proteomes" id="UP000295023">
    <property type="component" value="Unassembled WGS sequence"/>
</dbReference>
<reference evidence="1 2" key="1">
    <citation type="submission" date="2019-03" db="EMBL/GenBank/DDBJ databases">
        <title>Paracraurococcus aquatilis NE82 genome sequence.</title>
        <authorList>
            <person name="Zhao Y."/>
            <person name="Du Z."/>
        </authorList>
    </citation>
    <scope>NUCLEOTIDE SEQUENCE [LARGE SCALE GENOMIC DNA]</scope>
    <source>
        <strain evidence="1 2">NE82</strain>
    </source>
</reference>
<proteinExistence type="predicted"/>
<dbReference type="Gene3D" id="3.40.50.300">
    <property type="entry name" value="P-loop containing nucleotide triphosphate hydrolases"/>
    <property type="match status" value="1"/>
</dbReference>
<evidence type="ECO:0000313" key="1">
    <source>
        <dbReference type="EMBL" id="TCZ65595.1"/>
    </source>
</evidence>
<protein>
    <recommendedName>
        <fullName evidence="3">Terminase</fullName>
    </recommendedName>
</protein>
<sequence length="465" mass="50328">MDSEELFAPHFRGDSWDAWRSFLAGLFALPMTDAQLARFRQHTGRSTAPAVPFKEAALICGRRAGKSRILAAVAVYLAAFRDYGPHLAPGERATVAVIAADRRQARTIFRYIIGLFGAVPVLADLVEREAAEVLDLTNGVTIEIHTASYRVTRGYTLAAALADETAFWRSDEGANPDTEILAALRPGLASIPGAMLLLASSPYSKRGALYDAFRRHFGHDDARVLVWQAPTAAMNPRIDPEIIREAYESDPQSAAAEYGAQFRDDIAAFVSREVVDACIVPGRHELPRVSGVRYVAFVDPSGGSADAMTLGIAHAEGDRVLLDCVREVRPPFSPDVVAQDFAGLLKAYGLDTVTGDRYGGEWPRERFRAHGIEYQPAEKPKSDLYRELLPLLNAHRAELLDLPRLTGQLVSLERRTARGGRDSIDHPPAAHDDLANSAAGALVLAAQGEAGGGYDLLAMMGMSGG</sequence>
<dbReference type="InterPro" id="IPR027417">
    <property type="entry name" value="P-loop_NTPase"/>
</dbReference>
<organism evidence="1 2">
    <name type="scientific">Roseicella aquatilis</name>
    <dbReference type="NCBI Taxonomy" id="2527868"/>
    <lineage>
        <taxon>Bacteria</taxon>
        <taxon>Pseudomonadati</taxon>
        <taxon>Pseudomonadota</taxon>
        <taxon>Alphaproteobacteria</taxon>
        <taxon>Acetobacterales</taxon>
        <taxon>Roseomonadaceae</taxon>
        <taxon>Roseicella</taxon>
    </lineage>
</organism>
<comment type="caution">
    <text evidence="1">The sequence shown here is derived from an EMBL/GenBank/DDBJ whole genome shotgun (WGS) entry which is preliminary data.</text>
</comment>
<name>A0A4R4DUN6_9PROT</name>
<accession>A0A4R4DUN6</accession>
<gene>
    <name evidence="1" type="ORF">EXY23_05140</name>
</gene>
<evidence type="ECO:0000313" key="2">
    <source>
        <dbReference type="Proteomes" id="UP000295023"/>
    </source>
</evidence>
<dbReference type="EMBL" id="SKBM01000003">
    <property type="protein sequence ID" value="TCZ65595.1"/>
    <property type="molecule type" value="Genomic_DNA"/>
</dbReference>
<evidence type="ECO:0008006" key="3">
    <source>
        <dbReference type="Google" id="ProtNLM"/>
    </source>
</evidence>
<dbReference type="AlphaFoldDB" id="A0A4R4DUN6"/>
<dbReference type="Gene3D" id="3.30.420.240">
    <property type="match status" value="1"/>
</dbReference>
<keyword evidence="2" id="KW-1185">Reference proteome</keyword>